<dbReference type="Proteomes" id="UP000638313">
    <property type="component" value="Unassembled WGS sequence"/>
</dbReference>
<accession>A0A919B0E6</accession>
<keyword evidence="3" id="KW-1185">Reference proteome</keyword>
<protein>
    <recommendedName>
        <fullName evidence="4">Calcium-binding protein</fullName>
    </recommendedName>
</protein>
<dbReference type="RefSeq" id="WP_190128418.1">
    <property type="nucleotide sequence ID" value="NZ_BNBD01000002.1"/>
</dbReference>
<name>A0A919B0E6_9ACTN</name>
<reference evidence="2" key="1">
    <citation type="journal article" date="2014" name="Int. J. Syst. Evol. Microbiol.">
        <title>Complete genome sequence of Corynebacterium casei LMG S-19264T (=DSM 44701T), isolated from a smear-ripened cheese.</title>
        <authorList>
            <consortium name="US DOE Joint Genome Institute (JGI-PGF)"/>
            <person name="Walter F."/>
            <person name="Albersmeier A."/>
            <person name="Kalinowski J."/>
            <person name="Ruckert C."/>
        </authorList>
    </citation>
    <scope>NUCLEOTIDE SEQUENCE</scope>
    <source>
        <strain evidence="2">JCM 4059</strain>
    </source>
</reference>
<feature type="signal peptide" evidence="1">
    <location>
        <begin position="1"/>
        <end position="30"/>
    </location>
</feature>
<evidence type="ECO:0000313" key="2">
    <source>
        <dbReference type="EMBL" id="GHF32970.1"/>
    </source>
</evidence>
<dbReference type="EMBL" id="BNBD01000002">
    <property type="protein sequence ID" value="GHF32970.1"/>
    <property type="molecule type" value="Genomic_DNA"/>
</dbReference>
<dbReference type="AlphaFoldDB" id="A0A919B0E6"/>
<organism evidence="2 3">
    <name type="scientific">Streptomyces mashuensis</name>
    <dbReference type="NCBI Taxonomy" id="33904"/>
    <lineage>
        <taxon>Bacteria</taxon>
        <taxon>Bacillati</taxon>
        <taxon>Actinomycetota</taxon>
        <taxon>Actinomycetes</taxon>
        <taxon>Kitasatosporales</taxon>
        <taxon>Streptomycetaceae</taxon>
        <taxon>Streptomyces</taxon>
    </lineage>
</organism>
<proteinExistence type="predicted"/>
<sequence>MRRLRLSTLRPRPAALLATGLATATLGALATFGHTYDGQNAGATFGTSGCSIGVEWRGNPGLFGSCTGTDPDAKPTQDEIVTAFNDGFTDGRADALGDDNRDGRIDEGESGWDCHTMGNRICGTHH</sequence>
<comment type="caution">
    <text evidence="2">The sequence shown here is derived from an EMBL/GenBank/DDBJ whole genome shotgun (WGS) entry which is preliminary data.</text>
</comment>
<evidence type="ECO:0000313" key="3">
    <source>
        <dbReference type="Proteomes" id="UP000638313"/>
    </source>
</evidence>
<evidence type="ECO:0000256" key="1">
    <source>
        <dbReference type="SAM" id="SignalP"/>
    </source>
</evidence>
<gene>
    <name evidence="2" type="ORF">GCM10010218_12550</name>
</gene>
<evidence type="ECO:0008006" key="4">
    <source>
        <dbReference type="Google" id="ProtNLM"/>
    </source>
</evidence>
<feature type="chain" id="PRO_5036988410" description="Calcium-binding protein" evidence="1">
    <location>
        <begin position="31"/>
        <end position="126"/>
    </location>
</feature>
<reference evidence="2" key="2">
    <citation type="submission" date="2020-09" db="EMBL/GenBank/DDBJ databases">
        <authorList>
            <person name="Sun Q."/>
            <person name="Ohkuma M."/>
        </authorList>
    </citation>
    <scope>NUCLEOTIDE SEQUENCE</scope>
    <source>
        <strain evidence="2">JCM 4059</strain>
    </source>
</reference>
<keyword evidence="1" id="KW-0732">Signal</keyword>